<dbReference type="FunCoup" id="L8G1L8">
    <property type="interactions" value="126"/>
</dbReference>
<reference evidence="3" key="1">
    <citation type="submission" date="2010-09" db="EMBL/GenBank/DDBJ databases">
        <title>The genome sequence of Geomyces destructans 20631-21.</title>
        <authorList>
            <consortium name="The Broad Institute Genome Sequencing Platform"/>
            <person name="Cuomo C.A."/>
            <person name="Blehert D.S."/>
            <person name="Lorch J.M."/>
            <person name="Young S.K."/>
            <person name="Zeng Q."/>
            <person name="Gargeya S."/>
            <person name="Fitzgerald M."/>
            <person name="Haas B."/>
            <person name="Abouelleil A."/>
            <person name="Alvarado L."/>
            <person name="Arachchi H.M."/>
            <person name="Berlin A."/>
            <person name="Brown A."/>
            <person name="Chapman S.B."/>
            <person name="Chen Z."/>
            <person name="Dunbar C."/>
            <person name="Freedman E."/>
            <person name="Gearin G."/>
            <person name="Gellesch M."/>
            <person name="Goldberg J."/>
            <person name="Griggs A."/>
            <person name="Gujja S."/>
            <person name="Heiman D."/>
            <person name="Howarth C."/>
            <person name="Larson L."/>
            <person name="Lui A."/>
            <person name="MacDonald P.J.P."/>
            <person name="Montmayeur A."/>
            <person name="Murphy C."/>
            <person name="Neiman D."/>
            <person name="Pearson M."/>
            <person name="Priest M."/>
            <person name="Roberts A."/>
            <person name="Saif S."/>
            <person name="Shea T."/>
            <person name="Shenoy N."/>
            <person name="Sisk P."/>
            <person name="Stolte C."/>
            <person name="Sykes S."/>
            <person name="Wortman J."/>
            <person name="Nusbaum C."/>
            <person name="Birren B."/>
        </authorList>
    </citation>
    <scope>NUCLEOTIDE SEQUENCE [LARGE SCALE GENOMIC DNA]</scope>
    <source>
        <strain evidence="3">ATCC MYA-4855 / 20631-21</strain>
    </source>
</reference>
<dbReference type="InterPro" id="IPR029033">
    <property type="entry name" value="His_PPase_superfam"/>
</dbReference>
<dbReference type="PANTHER" id="PTHR16469">
    <property type="entry name" value="UBIQUITIN-ASSOCIATED AND SH3 DOMAIN-CONTAINING BA-RELATED"/>
    <property type="match status" value="1"/>
</dbReference>
<keyword evidence="3" id="KW-1185">Reference proteome</keyword>
<dbReference type="SUPFAM" id="SSF53254">
    <property type="entry name" value="Phosphoglycerate mutase-like"/>
    <property type="match status" value="1"/>
</dbReference>
<evidence type="ECO:0000313" key="3">
    <source>
        <dbReference type="Proteomes" id="UP000011064"/>
    </source>
</evidence>
<proteinExistence type="predicted"/>
<dbReference type="Pfam" id="PF00300">
    <property type="entry name" value="His_Phos_1"/>
    <property type="match status" value="1"/>
</dbReference>
<dbReference type="InterPro" id="IPR051710">
    <property type="entry name" value="Phosphatase_SH3-domain"/>
</dbReference>
<gene>
    <name evidence="2" type="ORF">GMDG_00306</name>
</gene>
<dbReference type="OrthoDB" id="414418at2759"/>
<protein>
    <submittedName>
        <fullName evidence="2">Uncharacterized protein</fullName>
    </submittedName>
</protein>
<evidence type="ECO:0000313" key="2">
    <source>
        <dbReference type="EMBL" id="ELR06689.1"/>
    </source>
</evidence>
<feature type="region of interest" description="Disordered" evidence="1">
    <location>
        <begin position="294"/>
        <end position="328"/>
    </location>
</feature>
<dbReference type="InParanoid" id="L8G1L8"/>
<dbReference type="VEuPathDB" id="FungiDB:GMDG_00306"/>
<dbReference type="STRING" id="658429.L8G1L8"/>
<dbReference type="CDD" id="cd07040">
    <property type="entry name" value="HP"/>
    <property type="match status" value="1"/>
</dbReference>
<dbReference type="EMBL" id="GL573171">
    <property type="protein sequence ID" value="ELR06689.1"/>
    <property type="molecule type" value="Genomic_DNA"/>
</dbReference>
<dbReference type="Proteomes" id="UP000011064">
    <property type="component" value="Unassembled WGS sequence"/>
</dbReference>
<dbReference type="PANTHER" id="PTHR16469:SF51">
    <property type="entry name" value="TRANSCRIPTION FACTOR TAU 55 KDA SUBUNIT"/>
    <property type="match status" value="1"/>
</dbReference>
<feature type="compositionally biased region" description="Polar residues" evidence="1">
    <location>
        <begin position="319"/>
        <end position="328"/>
    </location>
</feature>
<sequence length="328" mass="35357">MPLPRPLHKRESNKMLEVIYVTRHGFRSNWVVDAETGVYSASIPSPTGIASDPALAGYGVSQARELADHLVTVDPPIDVFYSSPFYRCIQTIYPTIEKAEALKPSVPKRTVRGDTGVGEWYGTARFDHPSPATPDVLNGLFSLYDLQHKSSIVPSVNGETIDELHDRTAYALHKIIEQSDKDGVKAILICSHAATILAIGRALTGRMPEDIAEQDFKPFTCGLSKFVRKAGESASGEVDLWEGPGAKIPKVSWRNGNGVSGGWTCELNGDCSFLSGGEERGWRFSGDESFMTTSTNGATVDAGTGLGVVVEGNKKSDRQPSSPGGSRL</sequence>
<dbReference type="HOGENOM" id="CLU_042838_1_1_1"/>
<dbReference type="Gene3D" id="3.40.50.1240">
    <property type="entry name" value="Phosphoglycerate mutase-like"/>
    <property type="match status" value="1"/>
</dbReference>
<dbReference type="AlphaFoldDB" id="L8G1L8"/>
<accession>L8G1L8</accession>
<dbReference type="InterPro" id="IPR013078">
    <property type="entry name" value="His_Pase_superF_clade-1"/>
</dbReference>
<name>L8G1L8_PSED2</name>
<evidence type="ECO:0000256" key="1">
    <source>
        <dbReference type="SAM" id="MobiDB-lite"/>
    </source>
</evidence>
<organism evidence="2 3">
    <name type="scientific">Pseudogymnoascus destructans (strain ATCC MYA-4855 / 20631-21)</name>
    <name type="common">Bat white-nose syndrome fungus</name>
    <name type="synonym">Geomyces destructans</name>
    <dbReference type="NCBI Taxonomy" id="658429"/>
    <lineage>
        <taxon>Eukaryota</taxon>
        <taxon>Fungi</taxon>
        <taxon>Dikarya</taxon>
        <taxon>Ascomycota</taxon>
        <taxon>Pezizomycotina</taxon>
        <taxon>Leotiomycetes</taxon>
        <taxon>Thelebolales</taxon>
        <taxon>Thelebolaceae</taxon>
        <taxon>Pseudogymnoascus</taxon>
    </lineage>
</organism>